<dbReference type="Pfam" id="PF04956">
    <property type="entry name" value="TrbC"/>
    <property type="match status" value="1"/>
</dbReference>
<proteinExistence type="predicted"/>
<dbReference type="AlphaFoldDB" id="M1NUX2"/>
<feature type="transmembrane region" description="Helical" evidence="2">
    <location>
        <begin position="12"/>
        <end position="32"/>
    </location>
</feature>
<protein>
    <submittedName>
        <fullName evidence="3">TrwL protein</fullName>
    </submittedName>
</protein>
<dbReference type="KEGG" id="baus:BAnh1_12010"/>
<sequence length="102" mass="11224">MKRNILQKKISNEVMAIFTGFVMFLMGQPVYAQQRLTKAKTVLESVQTELSTIVPIAAAVMLLCLAIGYAGRFIEKDTFVRWAIGVIIAGSATQIATTLFKP</sequence>
<evidence type="ECO:0000313" key="3">
    <source>
        <dbReference type="EMBL" id="AGF75068.1"/>
    </source>
</evidence>
<keyword evidence="4" id="KW-1185">Reference proteome</keyword>
<evidence type="ECO:0000256" key="2">
    <source>
        <dbReference type="SAM" id="Phobius"/>
    </source>
</evidence>
<dbReference type="NCBIfam" id="NF033899">
    <property type="entry name" value="T4SS_pilin_TrwL"/>
    <property type="match status" value="1"/>
</dbReference>
<dbReference type="eggNOG" id="ENOG50343SX">
    <property type="taxonomic scope" value="Bacteria"/>
</dbReference>
<dbReference type="PATRIC" id="fig|1094489.3.peg.1466"/>
<evidence type="ECO:0000256" key="1">
    <source>
        <dbReference type="ARBA" id="ARBA00004141"/>
    </source>
</evidence>
<dbReference type="Proteomes" id="UP000011729">
    <property type="component" value="Chromosome"/>
</dbReference>
<evidence type="ECO:0000313" key="4">
    <source>
        <dbReference type="Proteomes" id="UP000011729"/>
    </source>
</evidence>
<dbReference type="HOGENOM" id="CLU_155731_2_0_5"/>
<feature type="transmembrane region" description="Helical" evidence="2">
    <location>
        <begin position="52"/>
        <end position="70"/>
    </location>
</feature>
<dbReference type="RefSeq" id="WP_015398571.1">
    <property type="nucleotide sequence ID" value="NC_020300.1"/>
</dbReference>
<feature type="transmembrane region" description="Helical" evidence="2">
    <location>
        <begin position="82"/>
        <end position="100"/>
    </location>
</feature>
<keyword evidence="2" id="KW-0472">Membrane</keyword>
<accession>M1NUX2</accession>
<dbReference type="GO" id="GO:0016020">
    <property type="term" value="C:membrane"/>
    <property type="evidence" value="ECO:0007669"/>
    <property type="project" value="UniProtKB-SubCell"/>
</dbReference>
<keyword evidence="2" id="KW-0812">Transmembrane</keyword>
<reference evidence="3 4" key="1">
    <citation type="journal article" date="2013" name="PLoS Genet.">
        <title>A gene transfer agent and a dynamic repertoire of secretion systems hold the keys to the explosive radiation of the emerging pathogen Bartonella.</title>
        <authorList>
            <person name="Guy L."/>
            <person name="Nystedt B."/>
            <person name="Toft C."/>
            <person name="Zaremba-Niedzwiedzka K."/>
            <person name="Berglund E.C."/>
            <person name="Granberg F."/>
            <person name="Naslund K."/>
            <person name="Eriksson A.S."/>
            <person name="Andersson S.G."/>
        </authorList>
    </citation>
    <scope>NUCLEOTIDE SEQUENCE [LARGE SCALE GENOMIC DNA]</scope>
    <source>
        <strain evidence="3 4">Aust/NH1</strain>
    </source>
</reference>
<dbReference type="OrthoDB" id="7926281at2"/>
<comment type="subcellular location">
    <subcellularLocation>
        <location evidence="1">Membrane</location>
        <topology evidence="1">Multi-pass membrane protein</topology>
    </subcellularLocation>
</comment>
<dbReference type="InterPro" id="IPR007039">
    <property type="entry name" value="TrbC/VirB2"/>
</dbReference>
<gene>
    <name evidence="3" type="primary">trwL2</name>
    <name evidence="3" type="ordered locus">BAnh1_12010</name>
</gene>
<name>M1NUX2_BARAA</name>
<organism evidence="3 4">
    <name type="scientific">Bartonella australis (strain Aust/NH1)</name>
    <dbReference type="NCBI Taxonomy" id="1094489"/>
    <lineage>
        <taxon>Bacteria</taxon>
        <taxon>Pseudomonadati</taxon>
        <taxon>Pseudomonadota</taxon>
        <taxon>Alphaproteobacteria</taxon>
        <taxon>Hyphomicrobiales</taxon>
        <taxon>Bartonellaceae</taxon>
        <taxon>Bartonella</taxon>
    </lineage>
</organism>
<dbReference type="STRING" id="1094489.BAnh1_12010"/>
<keyword evidence="2" id="KW-1133">Transmembrane helix</keyword>
<dbReference type="EMBL" id="CP003123">
    <property type="protein sequence ID" value="AGF75068.1"/>
    <property type="molecule type" value="Genomic_DNA"/>
</dbReference>